<reference evidence="2" key="1">
    <citation type="submission" date="2019-11" db="EMBL/GenBank/DDBJ databases">
        <authorList>
            <person name="Feng L."/>
        </authorList>
    </citation>
    <scope>NUCLEOTIDE SEQUENCE</scope>
    <source>
        <strain evidence="2">PmerdaeLFYP103</strain>
    </source>
</reference>
<evidence type="ECO:0008006" key="3">
    <source>
        <dbReference type="Google" id="ProtNLM"/>
    </source>
</evidence>
<name>A0A6N3AFN5_9BACT</name>
<organism evidence="2">
    <name type="scientific">Parabacteroides merdae</name>
    <dbReference type="NCBI Taxonomy" id="46503"/>
    <lineage>
        <taxon>Bacteria</taxon>
        <taxon>Pseudomonadati</taxon>
        <taxon>Bacteroidota</taxon>
        <taxon>Bacteroidia</taxon>
        <taxon>Bacteroidales</taxon>
        <taxon>Tannerellaceae</taxon>
        <taxon>Parabacteroides</taxon>
    </lineage>
</organism>
<evidence type="ECO:0000313" key="2">
    <source>
        <dbReference type="EMBL" id="VYT91034.1"/>
    </source>
</evidence>
<protein>
    <recommendedName>
        <fullName evidence="3">Acyltransferase family protein</fullName>
    </recommendedName>
</protein>
<evidence type="ECO:0000256" key="1">
    <source>
        <dbReference type="SAM" id="Phobius"/>
    </source>
</evidence>
<sequence length="52" mass="5882">MRDTTYDNAKGIGLILVILGHLLPFGNLQSSIIYSIHMPLFFTSAFDNRQQI</sequence>
<keyword evidence="1" id="KW-1133">Transmembrane helix</keyword>
<accession>A0A6N3AFN5</accession>
<keyword evidence="1" id="KW-0812">Transmembrane</keyword>
<dbReference type="AlphaFoldDB" id="A0A6N3AFN5"/>
<gene>
    <name evidence="2" type="ORF">PMLFYP103_00144</name>
</gene>
<feature type="transmembrane region" description="Helical" evidence="1">
    <location>
        <begin position="12"/>
        <end position="36"/>
    </location>
</feature>
<proteinExistence type="predicted"/>
<keyword evidence="1" id="KW-0472">Membrane</keyword>
<dbReference type="EMBL" id="CACRUV010000012">
    <property type="protein sequence ID" value="VYT91034.1"/>
    <property type="molecule type" value="Genomic_DNA"/>
</dbReference>